<name>A0A0K0FCN7_STRVS</name>
<dbReference type="WBParaSite" id="SVE_0660200.1">
    <property type="protein sequence ID" value="SVE_0660200.1"/>
    <property type="gene ID" value="SVE_0660200"/>
</dbReference>
<dbReference type="PANTHER" id="PTHR24252">
    <property type="entry name" value="ACROSIN-RELATED"/>
    <property type="match status" value="1"/>
</dbReference>
<evidence type="ECO:0000256" key="6">
    <source>
        <dbReference type="SAM" id="SignalP"/>
    </source>
</evidence>
<dbReference type="SUPFAM" id="SSF50494">
    <property type="entry name" value="Trypsin-like serine proteases"/>
    <property type="match status" value="1"/>
</dbReference>
<dbReference type="AlphaFoldDB" id="A0A0K0FCN7"/>
<dbReference type="InterPro" id="IPR001254">
    <property type="entry name" value="Trypsin_dom"/>
</dbReference>
<keyword evidence="1 5" id="KW-0645">Protease</keyword>
<dbReference type="SMART" id="SM00020">
    <property type="entry name" value="Tryp_SPc"/>
    <property type="match status" value="1"/>
</dbReference>
<evidence type="ECO:0000313" key="8">
    <source>
        <dbReference type="Proteomes" id="UP000035680"/>
    </source>
</evidence>
<keyword evidence="4" id="KW-1015">Disulfide bond</keyword>
<dbReference type="GO" id="GO:0006508">
    <property type="term" value="P:proteolysis"/>
    <property type="evidence" value="ECO:0007669"/>
    <property type="project" value="UniProtKB-KW"/>
</dbReference>
<evidence type="ECO:0000256" key="4">
    <source>
        <dbReference type="ARBA" id="ARBA00023157"/>
    </source>
</evidence>
<evidence type="ECO:0000313" key="9">
    <source>
        <dbReference type="WBParaSite" id="SVE_0660200.1"/>
    </source>
</evidence>
<dbReference type="InterPro" id="IPR033116">
    <property type="entry name" value="TRYPSIN_SER"/>
</dbReference>
<keyword evidence="2 5" id="KW-0378">Hydrolase</keyword>
<proteinExistence type="predicted"/>
<keyword evidence="8" id="KW-1185">Reference proteome</keyword>
<dbReference type="PROSITE" id="PS00134">
    <property type="entry name" value="TRYPSIN_HIS"/>
    <property type="match status" value="1"/>
</dbReference>
<dbReference type="PROSITE" id="PS00135">
    <property type="entry name" value="TRYPSIN_SER"/>
    <property type="match status" value="1"/>
</dbReference>
<dbReference type="Proteomes" id="UP000035680">
    <property type="component" value="Unassembled WGS sequence"/>
</dbReference>
<sequence length="290" mass="32499">MNILTFIFFLVFGLTLTCVAKECGKTPHTLVLDDNQKKSITGRIVGGNISSDNSWPWVIQLYYKKLNKVICGGALISENFVITAAHCVKFSIIKPEEDFKIFYGSNILREGKSVDVATIEKHPFFYETFYGAGYDIAFIKLKEKVEFDNTTYPICLAQEDSKPNTPCFAAGFGLTDENGHASRSLRDVVLPIMPMSTCNDIHHYQGRVNILSSFCAGYSSGKKDACKGDSGGPLMCYNNGVWEIQGVVSWGYGCARPKRPGVYTNVSKMKPWVKTQIIKHNRKIEDFYMK</sequence>
<organism evidence="8 9">
    <name type="scientific">Strongyloides venezuelensis</name>
    <name type="common">Threadworm</name>
    <dbReference type="NCBI Taxonomy" id="75913"/>
    <lineage>
        <taxon>Eukaryota</taxon>
        <taxon>Metazoa</taxon>
        <taxon>Ecdysozoa</taxon>
        <taxon>Nematoda</taxon>
        <taxon>Chromadorea</taxon>
        <taxon>Rhabditida</taxon>
        <taxon>Tylenchina</taxon>
        <taxon>Panagrolaimomorpha</taxon>
        <taxon>Strongyloidoidea</taxon>
        <taxon>Strongyloididae</taxon>
        <taxon>Strongyloides</taxon>
    </lineage>
</organism>
<dbReference type="PRINTS" id="PR00722">
    <property type="entry name" value="CHYMOTRYPSIN"/>
</dbReference>
<reference evidence="8" key="1">
    <citation type="submission" date="2014-07" db="EMBL/GenBank/DDBJ databases">
        <authorList>
            <person name="Martin A.A"/>
            <person name="De Silva N."/>
        </authorList>
    </citation>
    <scope>NUCLEOTIDE SEQUENCE</scope>
</reference>
<keyword evidence="3 5" id="KW-0720">Serine protease</keyword>
<feature type="chain" id="PRO_5005329775" evidence="6">
    <location>
        <begin position="21"/>
        <end position="290"/>
    </location>
</feature>
<dbReference type="CDD" id="cd00190">
    <property type="entry name" value="Tryp_SPc"/>
    <property type="match status" value="1"/>
</dbReference>
<evidence type="ECO:0000259" key="7">
    <source>
        <dbReference type="PROSITE" id="PS50240"/>
    </source>
</evidence>
<accession>A0A0K0FCN7</accession>
<evidence type="ECO:0000256" key="5">
    <source>
        <dbReference type="RuleBase" id="RU363034"/>
    </source>
</evidence>
<dbReference type="GO" id="GO:0004252">
    <property type="term" value="F:serine-type endopeptidase activity"/>
    <property type="evidence" value="ECO:0007669"/>
    <property type="project" value="InterPro"/>
</dbReference>
<reference evidence="9" key="2">
    <citation type="submission" date="2015-08" db="UniProtKB">
        <authorList>
            <consortium name="WormBaseParasite"/>
        </authorList>
    </citation>
    <scope>IDENTIFICATION</scope>
</reference>
<feature type="domain" description="Peptidase S1" evidence="7">
    <location>
        <begin position="44"/>
        <end position="278"/>
    </location>
</feature>
<evidence type="ECO:0000256" key="3">
    <source>
        <dbReference type="ARBA" id="ARBA00022825"/>
    </source>
</evidence>
<dbReference type="STRING" id="75913.A0A0K0FCN7"/>
<protein>
    <submittedName>
        <fullName evidence="9">Peptidase S1 domain-containing protein</fullName>
    </submittedName>
</protein>
<dbReference type="InterPro" id="IPR018114">
    <property type="entry name" value="TRYPSIN_HIS"/>
</dbReference>
<dbReference type="InterPro" id="IPR009003">
    <property type="entry name" value="Peptidase_S1_PA"/>
</dbReference>
<keyword evidence="6" id="KW-0732">Signal</keyword>
<dbReference type="PANTHER" id="PTHR24252:SF17">
    <property type="entry name" value="SUPPRESSOR OF TUMORIGENICITY 14 PROTEIN HOMOLOG-RELATED"/>
    <property type="match status" value="1"/>
</dbReference>
<dbReference type="FunFam" id="2.40.10.10:FF:000003">
    <property type="entry name" value="Transmembrane serine protease 3"/>
    <property type="match status" value="1"/>
</dbReference>
<dbReference type="PROSITE" id="PS50240">
    <property type="entry name" value="TRYPSIN_DOM"/>
    <property type="match status" value="1"/>
</dbReference>
<dbReference type="Pfam" id="PF00089">
    <property type="entry name" value="Trypsin"/>
    <property type="match status" value="1"/>
</dbReference>
<dbReference type="InterPro" id="IPR043504">
    <property type="entry name" value="Peptidase_S1_PA_chymotrypsin"/>
</dbReference>
<evidence type="ECO:0000256" key="2">
    <source>
        <dbReference type="ARBA" id="ARBA00022801"/>
    </source>
</evidence>
<dbReference type="InterPro" id="IPR001314">
    <property type="entry name" value="Peptidase_S1A"/>
</dbReference>
<dbReference type="Gene3D" id="2.40.10.10">
    <property type="entry name" value="Trypsin-like serine proteases"/>
    <property type="match status" value="1"/>
</dbReference>
<feature type="signal peptide" evidence="6">
    <location>
        <begin position="1"/>
        <end position="20"/>
    </location>
</feature>
<evidence type="ECO:0000256" key="1">
    <source>
        <dbReference type="ARBA" id="ARBA00022670"/>
    </source>
</evidence>